<dbReference type="OrthoDB" id="7066673at2"/>
<dbReference type="Pfam" id="PF08378">
    <property type="entry name" value="NERD"/>
    <property type="match status" value="1"/>
</dbReference>
<protein>
    <submittedName>
        <fullName evidence="2">Uncharacterized conserved protein</fullName>
    </submittedName>
</protein>
<dbReference type="Gene3D" id="3.40.50.300">
    <property type="entry name" value="P-loop containing nucleotide triphosphate hydrolases"/>
    <property type="match status" value="2"/>
</dbReference>
<dbReference type="Pfam" id="PF13245">
    <property type="entry name" value="AAA_19"/>
    <property type="match status" value="1"/>
</dbReference>
<dbReference type="AlphaFoldDB" id="A0A1I5RL66"/>
<dbReference type="Proteomes" id="UP000182624">
    <property type="component" value="Unassembled WGS sequence"/>
</dbReference>
<accession>A0A1I5RL66</accession>
<gene>
    <name evidence="2" type="ORF">SAMN04487928_10482</name>
</gene>
<name>A0A1I5RL66_9FIRM</name>
<dbReference type="InterPro" id="IPR011528">
    <property type="entry name" value="NERD"/>
</dbReference>
<sequence>MAIHMVPEEPKDFDPRSHEDILFNALKNNYSGNEEYYVFHSYNAVAYNKEDNVVYDRDLDFVIANAKRGVLCIEVKAGDSIYYSSSDREWHYSSGRIMQHHGPYKQIAGAKRALRDKVEYHSNNRVSALLSKCRFVGAVCFVDMRKKDFQGQSLPEEATIQMTILQDDLDTIWDKVEAIYDIKMPSEKYDNTLTEGMNEGEFKLLLDNILCPEFHLIPSPEATTGLINFRLKQLIREQYKILDFLTEQPTAVINGAAGTGKTMIATEKARLHSVDGDKVLFLCFNKKLQKKLEDDNRSNPDYKNVDFMTISKLTRDKTGNFEDYAGLERWLDRCIRREAELGYKHIIVDEGQDFGVIDVEAHPDKEDEGIQNCEIINKLQEAALEQEGTFYLFYDKYQTIQGGQSIENILPDCIDSADCRLTLHKNCRNTKEIAKTSVTPIKDKKGRSLKIDAAYSWVKPYTPVMHVIDSREKELDVLKKTLDEYKDLGLDDVVILTQGKLSSSTLGGHLIESTIDDPYDYFKHNGKKYRVATCITFKGLEADAIILLNLNSKSFEGERGKEFYVGTSRAKCKLDMVCTLSDDDYLTVVSAIDKGALSGPKNKNALRKIFGNLFSSEVVIE</sequence>
<evidence type="ECO:0000259" key="1">
    <source>
        <dbReference type="Pfam" id="PF08378"/>
    </source>
</evidence>
<proteinExistence type="predicted"/>
<evidence type="ECO:0000313" key="2">
    <source>
        <dbReference type="EMBL" id="SFP59289.1"/>
    </source>
</evidence>
<evidence type="ECO:0000313" key="3">
    <source>
        <dbReference type="Proteomes" id="UP000182624"/>
    </source>
</evidence>
<dbReference type="RefSeq" id="WP_074884612.1">
    <property type="nucleotide sequence ID" value="NZ_FOXO01000004.1"/>
</dbReference>
<dbReference type="InterPro" id="IPR027417">
    <property type="entry name" value="P-loop_NTPase"/>
</dbReference>
<organism evidence="2 3">
    <name type="scientific">Butyrivibrio proteoclasticus</name>
    <dbReference type="NCBI Taxonomy" id="43305"/>
    <lineage>
        <taxon>Bacteria</taxon>
        <taxon>Bacillati</taxon>
        <taxon>Bacillota</taxon>
        <taxon>Clostridia</taxon>
        <taxon>Lachnospirales</taxon>
        <taxon>Lachnospiraceae</taxon>
        <taxon>Butyrivibrio</taxon>
    </lineage>
</organism>
<feature type="domain" description="NERD" evidence="1">
    <location>
        <begin position="19"/>
        <end position="127"/>
    </location>
</feature>
<keyword evidence="3" id="KW-1185">Reference proteome</keyword>
<dbReference type="EMBL" id="FOXO01000004">
    <property type="protein sequence ID" value="SFP59289.1"/>
    <property type="molecule type" value="Genomic_DNA"/>
</dbReference>
<reference evidence="3" key="1">
    <citation type="submission" date="2016-10" db="EMBL/GenBank/DDBJ databases">
        <authorList>
            <person name="Varghese N."/>
            <person name="Submissions S."/>
        </authorList>
    </citation>
    <scope>NUCLEOTIDE SEQUENCE [LARGE SCALE GENOMIC DNA]</scope>
    <source>
        <strain evidence="3">P18</strain>
    </source>
</reference>
<dbReference type="SUPFAM" id="SSF52540">
    <property type="entry name" value="P-loop containing nucleoside triphosphate hydrolases"/>
    <property type="match status" value="1"/>
</dbReference>